<dbReference type="KEGG" id="mro:MROS_1335"/>
<gene>
    <name evidence="1" type="ordered locus">MROS_1335</name>
</gene>
<protein>
    <recommendedName>
        <fullName evidence="3">Outer membrane protein</fullName>
    </recommendedName>
</protein>
<reference evidence="1 2" key="1">
    <citation type="journal article" date="2013" name="PLoS ONE">
        <title>Genomic analysis of Melioribacter roseus, facultatively anaerobic organotrophic bacterium representing a novel deep lineage within Bacteriodetes/Chlorobi group.</title>
        <authorList>
            <person name="Kadnikov V.V."/>
            <person name="Mardanov A.V."/>
            <person name="Podosokorskaya O.A."/>
            <person name="Gavrilov S.N."/>
            <person name="Kublanov I.V."/>
            <person name="Beletsky A.V."/>
            <person name="Bonch-Osmolovskaya E.A."/>
            <person name="Ravin N.V."/>
        </authorList>
    </citation>
    <scope>NUCLEOTIDE SEQUENCE [LARGE SCALE GENOMIC DNA]</scope>
    <source>
        <strain evidence="2">JCM 17771 / P3M-2</strain>
    </source>
</reference>
<dbReference type="HOGENOM" id="CLU_899480_0_0_10"/>
<evidence type="ECO:0008006" key="3">
    <source>
        <dbReference type="Google" id="ProtNLM"/>
    </source>
</evidence>
<proteinExistence type="predicted"/>
<dbReference type="AlphaFoldDB" id="I6YVI7"/>
<evidence type="ECO:0000313" key="2">
    <source>
        <dbReference type="Proteomes" id="UP000009011"/>
    </source>
</evidence>
<dbReference type="EMBL" id="CP003557">
    <property type="protein sequence ID" value="AFN74572.1"/>
    <property type="molecule type" value="Genomic_DNA"/>
</dbReference>
<dbReference type="Proteomes" id="UP000009011">
    <property type="component" value="Chromosome"/>
</dbReference>
<dbReference type="InterPro" id="IPR011250">
    <property type="entry name" value="OMP/PagP_B-barrel"/>
</dbReference>
<keyword evidence="2" id="KW-1185">Reference proteome</keyword>
<dbReference type="eggNOG" id="ENOG50332Q4">
    <property type="taxonomic scope" value="Bacteria"/>
</dbReference>
<dbReference type="STRING" id="1191523.MROS_1335"/>
<evidence type="ECO:0000313" key="1">
    <source>
        <dbReference type="EMBL" id="AFN74572.1"/>
    </source>
</evidence>
<dbReference type="RefSeq" id="WP_014856007.1">
    <property type="nucleotide sequence ID" value="NC_018178.1"/>
</dbReference>
<accession>I6YVI7</accession>
<name>I6YVI7_MELRP</name>
<dbReference type="OrthoDB" id="1524868at2"/>
<sequence length="283" mass="32565">MKKVIFLLLVPYVCAFGQSYRAEANMKFHKWFRWHKGSPMLELNYGFTSPEYKKLNGEFADFGSLDIKLGYTRIDTFELNVTELSEKFLIGGKASSKLIKDEGVDYKADIWKFGFGKREGYGYRFDKAGIEPYVQEGFLWSDFKSEPLNVVSSDLIYEDIELLKRFEGRVRFGSNGEAGLKFRIGNHLTFNAAYEYNQIFPRYLFWKHAGSVAIEGAAGKLLDEFIEEAAYSSPYAAPIIHLLLKGGLSYAFYELRKDRMNWPFESESPISYATVKFSVSFSF</sequence>
<dbReference type="SUPFAM" id="SSF56925">
    <property type="entry name" value="OMPA-like"/>
    <property type="match status" value="1"/>
</dbReference>
<organism evidence="1 2">
    <name type="scientific">Melioribacter roseus (strain DSM 23840 / JCM 17771 / VKM B-2668 / P3M-2)</name>
    <dbReference type="NCBI Taxonomy" id="1191523"/>
    <lineage>
        <taxon>Bacteria</taxon>
        <taxon>Pseudomonadati</taxon>
        <taxon>Ignavibacteriota</taxon>
        <taxon>Ignavibacteria</taxon>
        <taxon>Ignavibacteriales</taxon>
        <taxon>Melioribacteraceae</taxon>
        <taxon>Melioribacter</taxon>
    </lineage>
</organism>